<keyword evidence="3" id="KW-1185">Reference proteome</keyword>
<name>A0A926E8A4_9FIRM</name>
<dbReference type="AlphaFoldDB" id="A0A926E8A4"/>
<dbReference type="NCBIfam" id="TIGR02888">
    <property type="entry name" value="spore_YlmC_YmxH"/>
    <property type="match status" value="1"/>
</dbReference>
<dbReference type="PANTHER" id="PTHR40061">
    <property type="entry name" value="SPORULATION PROTEIN YLMC-RELATED"/>
    <property type="match status" value="1"/>
</dbReference>
<protein>
    <submittedName>
        <fullName evidence="2">YlmC/YmxH family sporulation protein</fullName>
    </submittedName>
</protein>
<evidence type="ECO:0000259" key="1">
    <source>
        <dbReference type="Pfam" id="PF05239"/>
    </source>
</evidence>
<dbReference type="InterPro" id="IPR014238">
    <property type="entry name" value="Spore_YlmC/YmxH"/>
</dbReference>
<dbReference type="RefSeq" id="WP_262396815.1">
    <property type="nucleotide sequence ID" value="NZ_JACRTC010000001.1"/>
</dbReference>
<dbReference type="Pfam" id="PF05239">
    <property type="entry name" value="PRC"/>
    <property type="match status" value="1"/>
</dbReference>
<evidence type="ECO:0000313" key="2">
    <source>
        <dbReference type="EMBL" id="MBC8569720.1"/>
    </source>
</evidence>
<dbReference type="Proteomes" id="UP000660861">
    <property type="component" value="Unassembled WGS sequence"/>
</dbReference>
<dbReference type="EMBL" id="JACRTC010000001">
    <property type="protein sequence ID" value="MBC8569720.1"/>
    <property type="molecule type" value="Genomic_DNA"/>
</dbReference>
<reference evidence="2" key="1">
    <citation type="submission" date="2020-08" db="EMBL/GenBank/DDBJ databases">
        <title>Genome public.</title>
        <authorList>
            <person name="Liu C."/>
            <person name="Sun Q."/>
        </authorList>
    </citation>
    <scope>NUCLEOTIDE SEQUENCE</scope>
    <source>
        <strain evidence="2">NSJ-54</strain>
    </source>
</reference>
<gene>
    <name evidence="2" type="ORF">H8709_02630</name>
</gene>
<dbReference type="InterPro" id="IPR011033">
    <property type="entry name" value="PRC_barrel-like_sf"/>
</dbReference>
<dbReference type="SUPFAM" id="SSF50346">
    <property type="entry name" value="PRC-barrel domain"/>
    <property type="match status" value="1"/>
</dbReference>
<sequence>MSCRITDLRHKDVVNVRDGCVLGCVSDIEIDTCNACVVAIIVYGRLRCFGLLGREDDIVISWNNIQVIGEDIILVNFDMPRRRPKKFGGFMEGLFK</sequence>
<evidence type="ECO:0000313" key="3">
    <source>
        <dbReference type="Proteomes" id="UP000660861"/>
    </source>
</evidence>
<dbReference type="Gene3D" id="2.30.30.240">
    <property type="entry name" value="PRC-barrel domain"/>
    <property type="match status" value="1"/>
</dbReference>
<dbReference type="InterPro" id="IPR027275">
    <property type="entry name" value="PRC-brl_dom"/>
</dbReference>
<feature type="domain" description="PRC-barrel" evidence="1">
    <location>
        <begin position="4"/>
        <end position="77"/>
    </location>
</feature>
<dbReference type="PANTHER" id="PTHR40061:SF1">
    <property type="entry name" value="SPORULATION PROTEIN YLMC-RELATED"/>
    <property type="match status" value="1"/>
</dbReference>
<accession>A0A926E8A4</accession>
<comment type="caution">
    <text evidence="2">The sequence shown here is derived from an EMBL/GenBank/DDBJ whole genome shotgun (WGS) entry which is preliminary data.</text>
</comment>
<proteinExistence type="predicted"/>
<organism evidence="2 3">
    <name type="scientific">Zongyangia hominis</name>
    <dbReference type="NCBI Taxonomy" id="2763677"/>
    <lineage>
        <taxon>Bacteria</taxon>
        <taxon>Bacillati</taxon>
        <taxon>Bacillota</taxon>
        <taxon>Clostridia</taxon>
        <taxon>Eubacteriales</taxon>
        <taxon>Oscillospiraceae</taxon>
        <taxon>Zongyangia</taxon>
    </lineage>
</organism>